<accession>A0A068YDT3</accession>
<sequence>MSFTQSSRSNSLCPHAEMRRDGKCDFIFVSGHDQQQDGCCSLLVTEDVSMEFKISYTKPQQYLRTTSERALEVTGGAREYNLTAGCWDKQAS</sequence>
<proteinExistence type="predicted"/>
<gene>
    <name evidence="1" type="ORF">EmuJ_000795800</name>
</gene>
<protein>
    <submittedName>
        <fullName evidence="1">Uncharacterized protein</fullName>
    </submittedName>
</protein>
<reference evidence="1" key="2">
    <citation type="submission" date="2015-11" db="EMBL/GenBank/DDBJ databases">
        <authorList>
            <person name="Zhang Y."/>
            <person name="Guo Z."/>
        </authorList>
    </citation>
    <scope>NUCLEOTIDE SEQUENCE</scope>
</reference>
<evidence type="ECO:0000313" key="1">
    <source>
        <dbReference type="EMBL" id="CDS40380.1"/>
    </source>
</evidence>
<dbReference type="Proteomes" id="UP000017246">
    <property type="component" value="Unassembled WGS sequence"/>
</dbReference>
<name>A0A068YDT3_ECHMU</name>
<organism evidence="1 2">
    <name type="scientific">Echinococcus multilocularis</name>
    <name type="common">Fox tapeworm</name>
    <dbReference type="NCBI Taxonomy" id="6211"/>
    <lineage>
        <taxon>Eukaryota</taxon>
        <taxon>Metazoa</taxon>
        <taxon>Spiralia</taxon>
        <taxon>Lophotrochozoa</taxon>
        <taxon>Platyhelminthes</taxon>
        <taxon>Cestoda</taxon>
        <taxon>Eucestoda</taxon>
        <taxon>Cyclophyllidea</taxon>
        <taxon>Taeniidae</taxon>
        <taxon>Echinococcus</taxon>
    </lineage>
</organism>
<evidence type="ECO:0000313" key="2">
    <source>
        <dbReference type="Proteomes" id="UP000017246"/>
    </source>
</evidence>
<dbReference type="EMBL" id="LN902841">
    <property type="protein sequence ID" value="CDS40380.1"/>
    <property type="molecule type" value="Genomic_DNA"/>
</dbReference>
<keyword evidence="2" id="KW-1185">Reference proteome</keyword>
<dbReference type="AlphaFoldDB" id="A0A068YDT3"/>
<reference evidence="1" key="1">
    <citation type="journal article" date="2013" name="Nature">
        <title>The genomes of four tapeworm species reveal adaptations to parasitism.</title>
        <authorList>
            <person name="Tsai I.J."/>
            <person name="Zarowiecki M."/>
            <person name="Holroyd N."/>
            <person name="Garciarrubio A."/>
            <person name="Sanchez-Flores A."/>
            <person name="Brooks K.L."/>
            <person name="Tracey A."/>
            <person name="Bobes R.J."/>
            <person name="Fragoso G."/>
            <person name="Sciutto E."/>
            <person name="Aslett M."/>
            <person name="Beasley H."/>
            <person name="Bennett H.M."/>
            <person name="Cai J."/>
            <person name="Camicia F."/>
            <person name="Clark R."/>
            <person name="Cucher M."/>
            <person name="De Silva N."/>
            <person name="Day T.A."/>
            <person name="Deplazes P."/>
            <person name="Estrada K."/>
            <person name="Fernandez C."/>
            <person name="Holland P.W."/>
            <person name="Hou J."/>
            <person name="Hu S."/>
            <person name="Huckvale T."/>
            <person name="Hung S.S."/>
            <person name="Kamenetzky L."/>
            <person name="Keane J.A."/>
            <person name="Kiss F."/>
            <person name="Koziol U."/>
            <person name="Lambert O."/>
            <person name="Liu K."/>
            <person name="Luo X."/>
            <person name="Luo Y."/>
            <person name="Macchiaroli N."/>
            <person name="Nichol S."/>
            <person name="Paps J."/>
            <person name="Parkinson J."/>
            <person name="Pouchkina-Stantcheva N."/>
            <person name="Riddiford N."/>
            <person name="Rosenzvit M."/>
            <person name="Salinas G."/>
            <person name="Wasmuth J.D."/>
            <person name="Zamanian M."/>
            <person name="Zheng Y."/>
            <person name="Cai X."/>
            <person name="Soberon X."/>
            <person name="Olson P.D."/>
            <person name="Laclette J.P."/>
            <person name="Brehm K."/>
            <person name="Berriman M."/>
            <person name="Garciarrubio A."/>
            <person name="Bobes R.J."/>
            <person name="Fragoso G."/>
            <person name="Sanchez-Flores A."/>
            <person name="Estrada K."/>
            <person name="Cevallos M.A."/>
            <person name="Morett E."/>
            <person name="Gonzalez V."/>
            <person name="Portillo T."/>
            <person name="Ochoa-Leyva A."/>
            <person name="Jose M.V."/>
            <person name="Sciutto E."/>
            <person name="Landa A."/>
            <person name="Jimenez L."/>
            <person name="Valdes V."/>
            <person name="Carrero J.C."/>
            <person name="Larralde C."/>
            <person name="Morales-Montor J."/>
            <person name="Limon-Lason J."/>
            <person name="Soberon X."/>
            <person name="Laclette J.P."/>
        </authorList>
    </citation>
    <scope>NUCLEOTIDE SEQUENCE [LARGE SCALE GENOMIC DNA]</scope>
</reference>